<dbReference type="STRING" id="696125.BARCL_0432"/>
<gene>
    <name evidence="1" type="ordered locus">BARCL_0432</name>
</gene>
<dbReference type="HOGENOM" id="CLU_2970083_0_0_5"/>
<evidence type="ECO:0000313" key="1">
    <source>
        <dbReference type="EMBL" id="CBI76113.1"/>
    </source>
</evidence>
<reference evidence="2" key="1">
    <citation type="submission" date="2009-11" db="EMBL/GenBank/DDBJ databases">
        <title>Genome sequencing of Bartonella species and comparative genomics.</title>
        <authorList>
            <person name="Engel P."/>
            <person name="Salzburger W."/>
            <person name="Marius L."/>
            <person name="Chao-Chin C."/>
            <person name="Soichi M."/>
            <person name="Christa L."/>
            <person name="Alexandra C."/>
            <person name="Aurelie L."/>
            <person name="Claudine M."/>
            <person name="Stephan S.C."/>
            <person name="Christoph D."/>
        </authorList>
    </citation>
    <scope>NUCLEOTIDE SEQUENCE [LARGE SCALE GENOMIC DNA]</scope>
    <source>
        <strain evidence="2">CIP 104772 / 73</strain>
    </source>
</reference>
<accession>E6YGX5</accession>
<keyword evidence="2" id="KW-1185">Reference proteome</keyword>
<organism evidence="1 2">
    <name type="scientific">Bartonella clarridgeiae (strain CCUG 45776 / CIP 104772 / 73)</name>
    <dbReference type="NCBI Taxonomy" id="696125"/>
    <lineage>
        <taxon>Bacteria</taxon>
        <taxon>Pseudomonadati</taxon>
        <taxon>Pseudomonadota</taxon>
        <taxon>Alphaproteobacteria</taxon>
        <taxon>Hyphomicrobiales</taxon>
        <taxon>Bartonellaceae</taxon>
        <taxon>Bartonella</taxon>
    </lineage>
</organism>
<dbReference type="Proteomes" id="UP000009101">
    <property type="component" value="Chromosome"/>
</dbReference>
<reference evidence="1 2" key="2">
    <citation type="journal article" date="2011" name="PLoS Genet.">
        <title>Parallel evolution of a type IV secretion system in radiating lineages of the host-restricted bacterial pathogen Bartonella.</title>
        <authorList>
            <person name="Engel P."/>
            <person name="Salzburger W."/>
            <person name="Liesch M."/>
            <person name="Chang C.C."/>
            <person name="Maruyama S."/>
            <person name="Lanz C."/>
            <person name="Calteau A."/>
            <person name="Lajus A."/>
            <person name="Medigue C."/>
            <person name="Schuster S.C."/>
            <person name="Dehio C."/>
        </authorList>
    </citation>
    <scope>NUCLEOTIDE SEQUENCE [LARGE SCALE GENOMIC DNA]</scope>
    <source>
        <strain evidence="2">CIP 104772 / 73</strain>
    </source>
</reference>
<evidence type="ECO:0000313" key="2">
    <source>
        <dbReference type="Proteomes" id="UP000009101"/>
    </source>
</evidence>
<name>E6YGX5_BARC7</name>
<dbReference type="KEGG" id="bcd:BARCL_0432"/>
<dbReference type="Gene3D" id="3.40.50.150">
    <property type="entry name" value="Vaccinia Virus protein VP39"/>
    <property type="match status" value="1"/>
</dbReference>
<dbReference type="InterPro" id="IPR029063">
    <property type="entry name" value="SAM-dependent_MTases_sf"/>
</dbReference>
<protein>
    <submittedName>
        <fullName evidence="1">Uncharacterized protein</fullName>
    </submittedName>
</protein>
<dbReference type="AlphaFoldDB" id="E6YGX5"/>
<proteinExistence type="predicted"/>
<sequence>MVKPQFEIGRAGVGKREILKDPLVEKKLLKSFLIGRILNKDGLQKVCFLHLLQVVIVI</sequence>
<dbReference type="EMBL" id="FN645454">
    <property type="protein sequence ID" value="CBI76113.1"/>
    <property type="molecule type" value="Genomic_DNA"/>
</dbReference>